<protein>
    <recommendedName>
        <fullName evidence="4">Alcohol acetyltransferase</fullName>
    </recommendedName>
</protein>
<feature type="region of interest" description="Disordered" evidence="1">
    <location>
        <begin position="461"/>
        <end position="513"/>
    </location>
</feature>
<feature type="compositionally biased region" description="Polar residues" evidence="1">
    <location>
        <begin position="1"/>
        <end position="15"/>
    </location>
</feature>
<dbReference type="InterPro" id="IPR023213">
    <property type="entry name" value="CAT-like_dom_sf"/>
</dbReference>
<evidence type="ECO:0008006" key="4">
    <source>
        <dbReference type="Google" id="ProtNLM"/>
    </source>
</evidence>
<feature type="region of interest" description="Disordered" evidence="1">
    <location>
        <begin position="1"/>
        <end position="48"/>
    </location>
</feature>
<keyword evidence="3" id="KW-1185">Reference proteome</keyword>
<dbReference type="Gene3D" id="3.30.559.30">
    <property type="entry name" value="Nonribosomal peptide synthetase, condensation domain"/>
    <property type="match status" value="1"/>
</dbReference>
<name>A0AAD4MH12_9AGAM</name>
<dbReference type="Gene3D" id="3.30.559.10">
    <property type="entry name" value="Chloramphenicol acetyltransferase-like domain"/>
    <property type="match status" value="2"/>
</dbReference>
<dbReference type="InterPro" id="IPR052058">
    <property type="entry name" value="Alcohol_O-acetyltransferase"/>
</dbReference>
<evidence type="ECO:0000313" key="2">
    <source>
        <dbReference type="EMBL" id="KAI0308149.1"/>
    </source>
</evidence>
<accession>A0AAD4MH12</accession>
<feature type="compositionally biased region" description="Polar residues" evidence="1">
    <location>
        <begin position="461"/>
        <end position="471"/>
    </location>
</feature>
<organism evidence="2 3">
    <name type="scientific">Multifurca ochricompacta</name>
    <dbReference type="NCBI Taxonomy" id="376703"/>
    <lineage>
        <taxon>Eukaryota</taxon>
        <taxon>Fungi</taxon>
        <taxon>Dikarya</taxon>
        <taxon>Basidiomycota</taxon>
        <taxon>Agaricomycotina</taxon>
        <taxon>Agaricomycetes</taxon>
        <taxon>Russulales</taxon>
        <taxon>Russulaceae</taxon>
        <taxon>Multifurca</taxon>
    </lineage>
</organism>
<comment type="caution">
    <text evidence="2">The sequence shown here is derived from an EMBL/GenBank/DDBJ whole genome shotgun (WGS) entry which is preliminary data.</text>
</comment>
<reference evidence="2" key="1">
    <citation type="journal article" date="2022" name="New Phytol.">
        <title>Evolutionary transition to the ectomycorrhizal habit in the genomes of a hyperdiverse lineage of mushroom-forming fungi.</title>
        <authorList>
            <person name="Looney B."/>
            <person name="Miyauchi S."/>
            <person name="Morin E."/>
            <person name="Drula E."/>
            <person name="Courty P.E."/>
            <person name="Kohler A."/>
            <person name="Kuo A."/>
            <person name="LaButti K."/>
            <person name="Pangilinan J."/>
            <person name="Lipzen A."/>
            <person name="Riley R."/>
            <person name="Andreopoulos W."/>
            <person name="He G."/>
            <person name="Johnson J."/>
            <person name="Nolan M."/>
            <person name="Tritt A."/>
            <person name="Barry K.W."/>
            <person name="Grigoriev I.V."/>
            <person name="Nagy L.G."/>
            <person name="Hibbett D."/>
            <person name="Henrissat B."/>
            <person name="Matheny P.B."/>
            <person name="Labbe J."/>
            <person name="Martin F.M."/>
        </authorList>
    </citation>
    <scope>NUCLEOTIDE SEQUENCE</scope>
    <source>
        <strain evidence="2">BPL690</strain>
    </source>
</reference>
<dbReference type="PANTHER" id="PTHR28037">
    <property type="entry name" value="ALCOHOL O-ACETYLTRANSFERASE 1-RELATED"/>
    <property type="match status" value="1"/>
</dbReference>
<dbReference type="AlphaFoldDB" id="A0AAD4MH12"/>
<feature type="compositionally biased region" description="Pro residues" evidence="1">
    <location>
        <begin position="500"/>
        <end position="513"/>
    </location>
</feature>
<sequence length="600" mass="67335">MTTMTLTVDTSSSLAVNLPSPELTDEDIDSAPNPANREHMTTSDSSAPDCCLQHPEPVHYERKLGDSELSYYLPGRATGVNDMYLHLGFRSPERIMLCPRVCAVWAIMRMRHPLLASKIVMRDYDDVRFVYVPSRVETNADPIMPRIPYSLRRTANRFHPPPSPEEALAEAGSQLEYRQQSKDDLIESYLNGPRTLSNERLFYLVVSRTPVLDTQLPTPPTTPRTFNGPPVEILEHLTGSDDSVNYELLICAAHSIGDGMALHQFANDFYSLLGSDNSQKEMEALVADEWNRRWGRPLPSGTPALPASVEENLGTDQNRFRRAAGCIDFQISMDKQIGGQAFPRRTDPVRHTVVPTTSFDENLTRTMLKKCKAQGVSISSAIFAICSIAWARMSPREKQKSPMMMYAAMNIRPYFPKPAHESYWFLAVGYFNIVLPNFIPTSCDVSKTFWLRARKAKEQSSRVASSSMIQSRNREMAIKRGKQSRSWAKEDDEKEAGLWAPPPPTSDKPPPPSNPSVALLGLSLLGNLDGIYKHANFPDIKLHTLTTGSRQRHSGMLLFGYTFAGKLWISLGYDENGFDRETVDLFLANVNTAAHEFLIQ</sequence>
<evidence type="ECO:0000313" key="3">
    <source>
        <dbReference type="Proteomes" id="UP001203297"/>
    </source>
</evidence>
<gene>
    <name evidence="2" type="ORF">B0F90DRAFT_124131</name>
</gene>
<evidence type="ECO:0000256" key="1">
    <source>
        <dbReference type="SAM" id="MobiDB-lite"/>
    </source>
</evidence>
<dbReference type="EMBL" id="WTXG01000001">
    <property type="protein sequence ID" value="KAI0308149.1"/>
    <property type="molecule type" value="Genomic_DNA"/>
</dbReference>
<dbReference type="PANTHER" id="PTHR28037:SF1">
    <property type="entry name" value="ALCOHOL O-ACETYLTRANSFERASE 1-RELATED"/>
    <property type="match status" value="1"/>
</dbReference>
<dbReference type="Proteomes" id="UP001203297">
    <property type="component" value="Unassembled WGS sequence"/>
</dbReference>
<proteinExistence type="predicted"/>